<dbReference type="STRING" id="252740.A0A423VAA3"/>
<feature type="compositionally biased region" description="Acidic residues" evidence="1">
    <location>
        <begin position="1343"/>
        <end position="1356"/>
    </location>
</feature>
<feature type="compositionally biased region" description="Polar residues" evidence="1">
    <location>
        <begin position="193"/>
        <end position="204"/>
    </location>
</feature>
<dbReference type="Proteomes" id="UP000284375">
    <property type="component" value="Unassembled WGS sequence"/>
</dbReference>
<feature type="compositionally biased region" description="Basic and acidic residues" evidence="1">
    <location>
        <begin position="376"/>
        <end position="392"/>
    </location>
</feature>
<feature type="compositionally biased region" description="Polar residues" evidence="1">
    <location>
        <begin position="584"/>
        <end position="605"/>
    </location>
</feature>
<feature type="region of interest" description="Disordered" evidence="1">
    <location>
        <begin position="962"/>
        <end position="998"/>
    </location>
</feature>
<dbReference type="EMBL" id="LJZO01000075">
    <property type="protein sequence ID" value="ROV87805.1"/>
    <property type="molecule type" value="Genomic_DNA"/>
</dbReference>
<feature type="compositionally biased region" description="Polar residues" evidence="1">
    <location>
        <begin position="902"/>
        <end position="915"/>
    </location>
</feature>
<feature type="compositionally biased region" description="Polar residues" evidence="1">
    <location>
        <begin position="871"/>
        <end position="887"/>
    </location>
</feature>
<organism evidence="2 3">
    <name type="scientific">Cytospora chrysosperma</name>
    <name type="common">Cytospora canker fungus</name>
    <name type="synonym">Sphaeria chrysosperma</name>
    <dbReference type="NCBI Taxonomy" id="252740"/>
    <lineage>
        <taxon>Eukaryota</taxon>
        <taxon>Fungi</taxon>
        <taxon>Dikarya</taxon>
        <taxon>Ascomycota</taxon>
        <taxon>Pezizomycotina</taxon>
        <taxon>Sordariomycetes</taxon>
        <taxon>Sordariomycetidae</taxon>
        <taxon>Diaporthales</taxon>
        <taxon>Cytosporaceae</taxon>
        <taxon>Cytospora</taxon>
    </lineage>
</organism>
<feature type="compositionally biased region" description="Acidic residues" evidence="1">
    <location>
        <begin position="1023"/>
        <end position="1038"/>
    </location>
</feature>
<name>A0A423VAA3_CYTCH</name>
<evidence type="ECO:0000256" key="1">
    <source>
        <dbReference type="SAM" id="MobiDB-lite"/>
    </source>
</evidence>
<feature type="compositionally biased region" description="Low complexity" evidence="1">
    <location>
        <begin position="49"/>
        <end position="60"/>
    </location>
</feature>
<feature type="compositionally biased region" description="Polar residues" evidence="1">
    <location>
        <begin position="77"/>
        <end position="88"/>
    </location>
</feature>
<gene>
    <name evidence="2" type="ORF">VSDG_09576</name>
</gene>
<feature type="compositionally biased region" description="Basic and acidic residues" evidence="1">
    <location>
        <begin position="1415"/>
        <end position="1427"/>
    </location>
</feature>
<feature type="compositionally biased region" description="Low complexity" evidence="1">
    <location>
        <begin position="122"/>
        <end position="136"/>
    </location>
</feature>
<reference evidence="2 3" key="1">
    <citation type="submission" date="2015-09" db="EMBL/GenBank/DDBJ databases">
        <title>Host preference determinants of Valsa canker pathogens revealed by comparative genomics.</title>
        <authorList>
            <person name="Yin Z."/>
            <person name="Huang L."/>
        </authorList>
    </citation>
    <scope>NUCLEOTIDE SEQUENCE [LARGE SCALE GENOMIC DNA]</scope>
    <source>
        <strain evidence="2 3">YSFL</strain>
    </source>
</reference>
<comment type="caution">
    <text evidence="2">The sequence shown here is derived from an EMBL/GenBank/DDBJ whole genome shotgun (WGS) entry which is preliminary data.</text>
</comment>
<feature type="region of interest" description="Disordered" evidence="1">
    <location>
        <begin position="635"/>
        <end position="719"/>
    </location>
</feature>
<feature type="compositionally biased region" description="Polar residues" evidence="1">
    <location>
        <begin position="1225"/>
        <end position="1237"/>
    </location>
</feature>
<feature type="region of interest" description="Disordered" evidence="1">
    <location>
        <begin position="328"/>
        <end position="359"/>
    </location>
</feature>
<feature type="region of interest" description="Disordered" evidence="1">
    <location>
        <begin position="831"/>
        <end position="933"/>
    </location>
</feature>
<feature type="compositionally biased region" description="Low complexity" evidence="1">
    <location>
        <begin position="205"/>
        <end position="214"/>
    </location>
</feature>
<proteinExistence type="predicted"/>
<feature type="region of interest" description="Disordered" evidence="1">
    <location>
        <begin position="1023"/>
        <end position="1500"/>
    </location>
</feature>
<feature type="compositionally biased region" description="Acidic residues" evidence="1">
    <location>
        <begin position="1459"/>
        <end position="1473"/>
    </location>
</feature>
<feature type="compositionally biased region" description="Low complexity" evidence="1">
    <location>
        <begin position="239"/>
        <end position="253"/>
    </location>
</feature>
<protein>
    <submittedName>
        <fullName evidence="2">Uncharacterized protein</fullName>
    </submittedName>
</protein>
<accession>A0A423VAA3</accession>
<keyword evidence="3" id="KW-1185">Reference proteome</keyword>
<feature type="compositionally biased region" description="Low complexity" evidence="1">
    <location>
        <begin position="17"/>
        <end position="27"/>
    </location>
</feature>
<sequence>MMIDSQANFPRLRHEQPLNASTANPAAATAAASAFRRSSSTASLSAAAAAAALRARPTTPIDVAKVQTKRTLRRSESQSSSAGHSTPDTLGRPGHLRRQSSSGSMTERSFRSPSPGPHHQRSSSSGGIPRSSYQSDDPPPPVPAIPASVNMEAAKRQGGRPKSLGIVSTPVRTASQKSKDKTGPFFGAARQGDLSNVRTSDAIMSTSPTSPTSPAQRTQVQDDVERPESGGSSVNFSYPARVRVSSPAPSSPSFNRPKETSYAPNPAPQTSQRKRSATTSPRRGGSIRGTRSSSVAPADTTLVYDPNSRRMVPRAELLALEYSIHAASEARPKKKRQSPARAGSHLAKGTVGRSHGMAVDSGAMNNAQLAAAESMRTYRVEERRPVTPEPQEHYQPSILEEPETETESYSAQHAEISASPASNAPELFPAAQSPPSLQRRPSVVREQSDDSEAELEASAPVSTPPNTFHALDSVPVRQNMYTHSAPPPPQGDRITENQPIESRNPPVELAASPMQRSPEAPKSSAYGDNLAVAESVDSQTLRPVSRGHSVSPGRTAHFGTTVRDNLTVRHEPPPRSSSPRKSALKQQSPSRGASPTNMSEVSETGSAAPDSVVPARKKSVRVSFDDANTVVVGQAVGRVETDSPVSSSPQAPVRRPWYSKVKLGKKKDAHELDDDEVMKPRPELPTFGSVRGRKSQPVATEERPLVPIAGQSSDHALGGLLNEQGRRNEANISKFREPLPPVVTSIEGNGFDSEADSLDSEAALMADTPRLVSEESRASEASTLIAELAMPPNGSADVQVADVRGAVDTKDFAREPSTAVHNLQVEEVPTIAIIQPSPRPSEVKSEQSSYIHFPGGFPDAETDTDIDDAGIQNNRSASSDESPTTRRVTFEPVVQKEDATHTTHTPSTVLATQPAISEPTDESDAGSVYSDAHEDLAEVEGDGFQSLDAIVDSPLATTPSKSVFERASRAESVTPTPTVRGSERAAVTFATKQHTGKPVDDWEAAKAYWRSLTADRRAQLEIEAAEEAAEEAGAEGDLEEIKPDPKPRRKKSVEKRNAERKVIEQRRVSADPQRSYMISPGTSADQRQPLLKGSLRARSVPAQDAAGSHLRKTMRGTESRPETSTGMRQSLRSESLEPSKLRRRPVSYQPSLGTTTEIAGANRHARSMSEGLDMSSIRQPRLRRRGSDESTSSFKRARATNQGMGFRKTLRADTSSIDEPRTEQSSRFSVRSMSPPASMNGRMRTTLRGEMGNQRRNSQDSGKSYLRFPGPFGGHKAKGNKKASRFGDDSSGDDDDVPHRFASRFGDSSDEDVSPQPFPRMAIAKTMRGSKVINNAPPSPPLPEEEELSDGDDVGGEESPQPVGPGSGGLLPRAQTDPTIPDAKRTPRRGFMSAVLRRNKKGGGGITRRGTVESAARRDTNLERSAEELMAIRANNGNPRLQKRTAPLPAGGSNWPLPTDDEAASDDVDDDEQAAVGDVGEGDTTYTDGISPSFAMGEKKKKKFGALRRMFKLDD</sequence>
<feature type="compositionally biased region" description="Low complexity" evidence="1">
    <location>
        <begin position="278"/>
        <end position="294"/>
    </location>
</feature>
<feature type="region of interest" description="Disordered" evidence="1">
    <location>
        <begin position="49"/>
        <end position="307"/>
    </location>
</feature>
<feature type="compositionally biased region" description="Polar residues" evidence="1">
    <location>
        <begin position="1122"/>
        <end position="1133"/>
    </location>
</feature>
<feature type="compositionally biased region" description="Polar residues" evidence="1">
    <location>
        <begin position="1148"/>
        <end position="1157"/>
    </location>
</feature>
<evidence type="ECO:0000313" key="2">
    <source>
        <dbReference type="EMBL" id="ROV87805.1"/>
    </source>
</evidence>
<feature type="region of interest" description="Disordered" evidence="1">
    <location>
        <begin position="373"/>
        <end position="622"/>
    </location>
</feature>
<evidence type="ECO:0000313" key="3">
    <source>
        <dbReference type="Proteomes" id="UP000284375"/>
    </source>
</evidence>
<feature type="compositionally biased region" description="Polar residues" evidence="1">
    <location>
        <begin position="1189"/>
        <end position="1203"/>
    </location>
</feature>
<feature type="region of interest" description="Disordered" evidence="1">
    <location>
        <begin position="1"/>
        <end position="27"/>
    </location>
</feature>
<dbReference type="OrthoDB" id="5423926at2759"/>
<feature type="compositionally biased region" description="Basic residues" evidence="1">
    <location>
        <begin position="1275"/>
        <end position="1284"/>
    </location>
</feature>
<feature type="compositionally biased region" description="Basic and acidic residues" evidence="1">
    <location>
        <begin position="1054"/>
        <end position="1069"/>
    </location>
</feature>